<sequence length="167" mass="19573">MYPRLKLLHKFLKDEGVIFISIDDAEVTNLTNLCNEIFGSKNFITKFIWQKKKGGGNDSKYVAIEHEYVLMYAKNKEALNGLVEGYTEEYAKRYNQEDADSRYYWDTFKRKSGKQYYPIPCPDGTVLEFDENGNKLSWLRSEVFPALSLSALLQHLFFQLLLQFQKL</sequence>
<dbReference type="Pfam" id="PF01555">
    <property type="entry name" value="N6_N4_Mtase"/>
    <property type="match status" value="1"/>
</dbReference>
<keyword evidence="1" id="KW-0489">Methyltransferase</keyword>
<dbReference type="SUPFAM" id="SSF53335">
    <property type="entry name" value="S-adenosyl-L-methionine-dependent methyltransferases"/>
    <property type="match status" value="1"/>
</dbReference>
<proteinExistence type="predicted"/>
<dbReference type="GO" id="GO:0032259">
    <property type="term" value="P:methylation"/>
    <property type="evidence" value="ECO:0007669"/>
    <property type="project" value="UniProtKB-KW"/>
</dbReference>
<dbReference type="AlphaFoldDB" id="A0A837J4E6"/>
<evidence type="ECO:0000256" key="1">
    <source>
        <dbReference type="ARBA" id="ARBA00022603"/>
    </source>
</evidence>
<accession>A0A837J4E6</accession>
<name>A0A837J4E6_9BACT</name>
<protein>
    <recommendedName>
        <fullName evidence="3">DNA methylase N-4/N-6 domain-containing protein</fullName>
    </recommendedName>
</protein>
<evidence type="ECO:0000313" key="4">
    <source>
        <dbReference type="EMBL" id="KLE00231.1"/>
    </source>
</evidence>
<organism evidence="4 5">
    <name type="scientific">Aliarcobacter butzleri L351</name>
    <dbReference type="NCBI Taxonomy" id="1447259"/>
    <lineage>
        <taxon>Bacteria</taxon>
        <taxon>Pseudomonadati</taxon>
        <taxon>Campylobacterota</taxon>
        <taxon>Epsilonproteobacteria</taxon>
        <taxon>Campylobacterales</taxon>
        <taxon>Arcobacteraceae</taxon>
        <taxon>Aliarcobacter</taxon>
    </lineage>
</organism>
<dbReference type="Proteomes" id="UP000035526">
    <property type="component" value="Unassembled WGS sequence"/>
</dbReference>
<dbReference type="GO" id="GO:0003677">
    <property type="term" value="F:DNA binding"/>
    <property type="evidence" value="ECO:0007669"/>
    <property type="project" value="InterPro"/>
</dbReference>
<dbReference type="InterPro" id="IPR029063">
    <property type="entry name" value="SAM-dependent_MTases_sf"/>
</dbReference>
<evidence type="ECO:0000256" key="2">
    <source>
        <dbReference type="ARBA" id="ARBA00022679"/>
    </source>
</evidence>
<keyword evidence="2" id="KW-0808">Transferase</keyword>
<reference evidence="4 5" key="1">
    <citation type="submission" date="2014-01" db="EMBL/GenBank/DDBJ databases">
        <title>Development of a Comparative Genomic Fingerprinting Assay for High Resolution Genotyping of Arcobacter butzleri.</title>
        <authorList>
            <person name="Webb A.L."/>
            <person name="Inglis G.D."/>
            <person name="Kruczkiewicz P."/>
            <person name="Selinger L.B."/>
            <person name="Taboada E.N."/>
        </authorList>
    </citation>
    <scope>NUCLEOTIDE SEQUENCE [LARGE SCALE GENOMIC DNA]</scope>
    <source>
        <strain evidence="4 5">L351</strain>
    </source>
</reference>
<evidence type="ECO:0000313" key="5">
    <source>
        <dbReference type="Proteomes" id="UP000035526"/>
    </source>
</evidence>
<dbReference type="EMBL" id="JAIS01000088">
    <property type="protein sequence ID" value="KLE00231.1"/>
    <property type="molecule type" value="Genomic_DNA"/>
</dbReference>
<dbReference type="GO" id="GO:0008170">
    <property type="term" value="F:N-methyltransferase activity"/>
    <property type="evidence" value="ECO:0007669"/>
    <property type="project" value="InterPro"/>
</dbReference>
<dbReference type="Gene3D" id="3.40.50.150">
    <property type="entry name" value="Vaccinia Virus protein VP39"/>
    <property type="match status" value="1"/>
</dbReference>
<dbReference type="InterPro" id="IPR002941">
    <property type="entry name" value="DNA_methylase_N4/N6"/>
</dbReference>
<gene>
    <name evidence="4" type="ORF">AF76_08165</name>
</gene>
<comment type="caution">
    <text evidence="4">The sequence shown here is derived from an EMBL/GenBank/DDBJ whole genome shotgun (WGS) entry which is preliminary data.</text>
</comment>
<feature type="domain" description="DNA methylase N-4/N-6" evidence="3">
    <location>
        <begin position="1"/>
        <end position="122"/>
    </location>
</feature>
<evidence type="ECO:0000259" key="3">
    <source>
        <dbReference type="Pfam" id="PF01555"/>
    </source>
</evidence>